<evidence type="ECO:0000259" key="2">
    <source>
        <dbReference type="PROSITE" id="PS50112"/>
    </source>
</evidence>
<name>A0ABR1JK56_9AGAR</name>
<dbReference type="Proteomes" id="UP001498398">
    <property type="component" value="Unassembled WGS sequence"/>
</dbReference>
<dbReference type="SMART" id="SM00091">
    <property type="entry name" value="PAS"/>
    <property type="match status" value="1"/>
</dbReference>
<dbReference type="Gene3D" id="3.30.450.20">
    <property type="entry name" value="PAS domain"/>
    <property type="match status" value="1"/>
</dbReference>
<evidence type="ECO:0000313" key="4">
    <source>
        <dbReference type="Proteomes" id="UP001498398"/>
    </source>
</evidence>
<feature type="compositionally biased region" description="Polar residues" evidence="1">
    <location>
        <begin position="241"/>
        <end position="253"/>
    </location>
</feature>
<sequence length="528" mass="57782">MDQDDVPCVSFIGIVDFSQEARWLYMTDSVSDLLGYEPHELRNRPSLELVHPDEAARVRQLHYDTIRQDKAACLVYLRMKHKDPYKGYILCGISRTVCHNVLVGSVSFASPGAKALHNASTAQEITVISPTPHNFEFRRWHDPSPMPMDPIPSALMPPSSPPSQHASPHPSNASTATSATYSPSTERSWLPPGPGGSAPREPRSPPSPSASVPSSTPTPSRNASSSPSPPSPTSPLGSSSRANVPVSTATTAPSHARGYVQPQPHRGTLYNNGRFPPSSTPSTYDPLPSQSFRTCFILDRFSLRSPILYSSNSLLISDPSPTGRSFYDFVSKPDEHIVREWIDVIKGWGVNERGQPSDGGFGFGRFNLVVEGRDSQGSGSTLSKTGSLSSGTARRERDLRDRERERHHPAAYDRHAHSAISGRYAHSSHSHSYRTARKSIVDRDREKDREGQSARDRSRSGGELDLTSGGEGEGSSPEPTVPLAASSPERERDGRIERIVEKEREVIPVDAIFSAHSDGLMVILRRAM</sequence>
<gene>
    <name evidence="3" type="ORF">VKT23_008061</name>
</gene>
<dbReference type="CDD" id="cd00130">
    <property type="entry name" value="PAS"/>
    <property type="match status" value="1"/>
</dbReference>
<feature type="compositionally biased region" description="Basic residues" evidence="1">
    <location>
        <begin position="426"/>
        <end position="437"/>
    </location>
</feature>
<feature type="region of interest" description="Disordered" evidence="1">
    <location>
        <begin position="136"/>
        <end position="286"/>
    </location>
</feature>
<evidence type="ECO:0000313" key="3">
    <source>
        <dbReference type="EMBL" id="KAK7462461.1"/>
    </source>
</evidence>
<feature type="compositionally biased region" description="Basic and acidic residues" evidence="1">
    <location>
        <begin position="439"/>
        <end position="462"/>
    </location>
</feature>
<feature type="compositionally biased region" description="Low complexity" evidence="1">
    <location>
        <begin position="209"/>
        <end position="226"/>
    </location>
</feature>
<feature type="domain" description="PAS" evidence="2">
    <location>
        <begin position="14"/>
        <end position="69"/>
    </location>
</feature>
<dbReference type="InterPro" id="IPR035965">
    <property type="entry name" value="PAS-like_dom_sf"/>
</dbReference>
<dbReference type="InterPro" id="IPR013655">
    <property type="entry name" value="PAS_fold_3"/>
</dbReference>
<evidence type="ECO:0000256" key="1">
    <source>
        <dbReference type="SAM" id="MobiDB-lite"/>
    </source>
</evidence>
<dbReference type="PROSITE" id="PS50112">
    <property type="entry name" value="PAS"/>
    <property type="match status" value="1"/>
</dbReference>
<feature type="region of interest" description="Disordered" evidence="1">
    <location>
        <begin position="372"/>
        <end position="495"/>
    </location>
</feature>
<protein>
    <recommendedName>
        <fullName evidence="2">PAS domain-containing protein</fullName>
    </recommendedName>
</protein>
<dbReference type="SUPFAM" id="SSF55785">
    <property type="entry name" value="PYP-like sensor domain (PAS domain)"/>
    <property type="match status" value="1"/>
</dbReference>
<dbReference type="Pfam" id="PF08447">
    <property type="entry name" value="PAS_3"/>
    <property type="match status" value="1"/>
</dbReference>
<dbReference type="InterPro" id="IPR000014">
    <property type="entry name" value="PAS"/>
</dbReference>
<accession>A0ABR1JK56</accession>
<comment type="caution">
    <text evidence="3">The sequence shown here is derived from an EMBL/GenBank/DDBJ whole genome shotgun (WGS) entry which is preliminary data.</text>
</comment>
<keyword evidence="4" id="KW-1185">Reference proteome</keyword>
<feature type="compositionally biased region" description="Low complexity" evidence="1">
    <location>
        <begin position="375"/>
        <end position="392"/>
    </location>
</feature>
<reference evidence="3 4" key="1">
    <citation type="submission" date="2024-01" db="EMBL/GenBank/DDBJ databases">
        <title>A draft genome for the cacao thread blight pathogen Marasmiellus scandens.</title>
        <authorList>
            <person name="Baruah I.K."/>
            <person name="Leung J."/>
            <person name="Bukari Y."/>
            <person name="Amoako-Attah I."/>
            <person name="Meinhardt L.W."/>
            <person name="Bailey B.A."/>
            <person name="Cohen S.P."/>
        </authorList>
    </citation>
    <scope>NUCLEOTIDE SEQUENCE [LARGE SCALE GENOMIC DNA]</scope>
    <source>
        <strain evidence="3 4">GH-19</strain>
    </source>
</reference>
<proteinExistence type="predicted"/>
<feature type="compositionally biased region" description="Basic and acidic residues" evidence="1">
    <location>
        <begin position="393"/>
        <end position="416"/>
    </location>
</feature>
<dbReference type="NCBIfam" id="TIGR00229">
    <property type="entry name" value="sensory_box"/>
    <property type="match status" value="1"/>
</dbReference>
<feature type="compositionally biased region" description="Low complexity" evidence="1">
    <location>
        <begin position="151"/>
        <end position="185"/>
    </location>
</feature>
<dbReference type="EMBL" id="JBANRG010000011">
    <property type="protein sequence ID" value="KAK7462461.1"/>
    <property type="molecule type" value="Genomic_DNA"/>
</dbReference>
<feature type="compositionally biased region" description="Low complexity" evidence="1">
    <location>
        <begin position="463"/>
        <end position="478"/>
    </location>
</feature>
<organism evidence="3 4">
    <name type="scientific">Marasmiellus scandens</name>
    <dbReference type="NCBI Taxonomy" id="2682957"/>
    <lineage>
        <taxon>Eukaryota</taxon>
        <taxon>Fungi</taxon>
        <taxon>Dikarya</taxon>
        <taxon>Basidiomycota</taxon>
        <taxon>Agaricomycotina</taxon>
        <taxon>Agaricomycetes</taxon>
        <taxon>Agaricomycetidae</taxon>
        <taxon>Agaricales</taxon>
        <taxon>Marasmiineae</taxon>
        <taxon>Omphalotaceae</taxon>
        <taxon>Marasmiellus</taxon>
    </lineage>
</organism>